<proteinExistence type="predicted"/>
<dbReference type="EMBL" id="LXQA010183938">
    <property type="protein sequence ID" value="MCI31008.1"/>
    <property type="molecule type" value="Genomic_DNA"/>
</dbReference>
<dbReference type="AlphaFoldDB" id="A0A392R335"/>
<sequence length="62" mass="7208">MLVKSANGDKMEFTVEKMLANKVTINFNMLCSFIENVIVDNLNDIDCDYHNKDLLVKIRDDR</sequence>
<keyword evidence="2" id="KW-1185">Reference proteome</keyword>
<feature type="non-terminal residue" evidence="1">
    <location>
        <position position="62"/>
    </location>
</feature>
<protein>
    <submittedName>
        <fullName evidence="1">Uncharacterized protein</fullName>
    </submittedName>
</protein>
<accession>A0A392R335</accession>
<evidence type="ECO:0000313" key="1">
    <source>
        <dbReference type="EMBL" id="MCI31008.1"/>
    </source>
</evidence>
<evidence type="ECO:0000313" key="2">
    <source>
        <dbReference type="Proteomes" id="UP000265520"/>
    </source>
</evidence>
<name>A0A392R335_9FABA</name>
<comment type="caution">
    <text evidence="1">The sequence shown here is derived from an EMBL/GenBank/DDBJ whole genome shotgun (WGS) entry which is preliminary data.</text>
</comment>
<dbReference type="Proteomes" id="UP000265520">
    <property type="component" value="Unassembled WGS sequence"/>
</dbReference>
<reference evidence="1 2" key="1">
    <citation type="journal article" date="2018" name="Front. Plant Sci.">
        <title>Red Clover (Trifolium pratense) and Zigzag Clover (T. medium) - A Picture of Genomic Similarities and Differences.</title>
        <authorList>
            <person name="Dluhosova J."/>
            <person name="Istvanek J."/>
            <person name="Nedelnik J."/>
            <person name="Repkova J."/>
        </authorList>
    </citation>
    <scope>NUCLEOTIDE SEQUENCE [LARGE SCALE GENOMIC DNA]</scope>
    <source>
        <strain evidence="2">cv. 10/8</strain>
        <tissue evidence="1">Leaf</tissue>
    </source>
</reference>
<organism evidence="1 2">
    <name type="scientific">Trifolium medium</name>
    <dbReference type="NCBI Taxonomy" id="97028"/>
    <lineage>
        <taxon>Eukaryota</taxon>
        <taxon>Viridiplantae</taxon>
        <taxon>Streptophyta</taxon>
        <taxon>Embryophyta</taxon>
        <taxon>Tracheophyta</taxon>
        <taxon>Spermatophyta</taxon>
        <taxon>Magnoliopsida</taxon>
        <taxon>eudicotyledons</taxon>
        <taxon>Gunneridae</taxon>
        <taxon>Pentapetalae</taxon>
        <taxon>rosids</taxon>
        <taxon>fabids</taxon>
        <taxon>Fabales</taxon>
        <taxon>Fabaceae</taxon>
        <taxon>Papilionoideae</taxon>
        <taxon>50 kb inversion clade</taxon>
        <taxon>NPAAA clade</taxon>
        <taxon>Hologalegina</taxon>
        <taxon>IRL clade</taxon>
        <taxon>Trifolieae</taxon>
        <taxon>Trifolium</taxon>
    </lineage>
</organism>